<sequence>MMHLVATASNPLKRTNLAGSISAMPLRLRHFDVVPDEESLCHVMSIATRSSQDDECSP</sequence>
<dbReference type="STRING" id="59922.P9303_25711"/>
<gene>
    <name evidence="1" type="ordered locus">P9303_25711</name>
</gene>
<protein>
    <submittedName>
        <fullName evidence="1">Uncharacterized protein</fullName>
    </submittedName>
</protein>
<organism evidence="1 2">
    <name type="scientific">Prochlorococcus marinus (strain MIT 9303)</name>
    <dbReference type="NCBI Taxonomy" id="59922"/>
    <lineage>
        <taxon>Bacteria</taxon>
        <taxon>Bacillati</taxon>
        <taxon>Cyanobacteriota</taxon>
        <taxon>Cyanophyceae</taxon>
        <taxon>Synechococcales</taxon>
        <taxon>Prochlorococcaceae</taxon>
        <taxon>Prochlorococcus</taxon>
    </lineage>
</organism>
<dbReference type="KEGG" id="pmf:P9303_25711"/>
<evidence type="ECO:0000313" key="1">
    <source>
        <dbReference type="EMBL" id="ABM79302.1"/>
    </source>
</evidence>
<proteinExistence type="predicted"/>
<accession>A2CCU2</accession>
<dbReference type="EMBL" id="CP000554">
    <property type="protein sequence ID" value="ABM79302.1"/>
    <property type="molecule type" value="Genomic_DNA"/>
</dbReference>
<dbReference type="HOGENOM" id="CLU_2975709_0_0_3"/>
<dbReference type="Proteomes" id="UP000002274">
    <property type="component" value="Chromosome"/>
</dbReference>
<evidence type="ECO:0000313" key="2">
    <source>
        <dbReference type="Proteomes" id="UP000002274"/>
    </source>
</evidence>
<reference evidence="1 2" key="1">
    <citation type="journal article" date="2007" name="PLoS Genet.">
        <title>Patterns and implications of gene gain and loss in the evolution of Prochlorococcus.</title>
        <authorList>
            <person name="Kettler G.C."/>
            <person name="Martiny A.C."/>
            <person name="Huang K."/>
            <person name="Zucker J."/>
            <person name="Coleman M.L."/>
            <person name="Rodrigue S."/>
            <person name="Chen F."/>
            <person name="Lapidus A."/>
            <person name="Ferriera S."/>
            <person name="Johnson J."/>
            <person name="Steglich C."/>
            <person name="Church G.M."/>
            <person name="Richardson P."/>
            <person name="Chisholm S.W."/>
        </authorList>
    </citation>
    <scope>NUCLEOTIDE SEQUENCE [LARGE SCALE GENOMIC DNA]</scope>
    <source>
        <strain evidence="1 2">MIT 9303</strain>
    </source>
</reference>
<name>A2CCU2_PROM3</name>
<dbReference type="AlphaFoldDB" id="A2CCU2"/>